<feature type="compositionally biased region" description="Basic and acidic residues" evidence="1">
    <location>
        <begin position="1164"/>
        <end position="1184"/>
    </location>
</feature>
<dbReference type="InterPro" id="IPR036273">
    <property type="entry name" value="CRAL/TRIO_N_dom_sf"/>
</dbReference>
<name>A0A8J6GYJ0_TENMO</name>
<dbReference type="GO" id="GO:1902936">
    <property type="term" value="F:phosphatidylinositol bisphosphate binding"/>
    <property type="evidence" value="ECO:0007669"/>
    <property type="project" value="TreeGrafter"/>
</dbReference>
<dbReference type="PANTHER" id="PTHR10174">
    <property type="entry name" value="ALPHA-TOCOPHEROL TRANSFER PROTEIN-RELATED"/>
    <property type="match status" value="1"/>
</dbReference>
<feature type="domain" description="CRAL-TRIO" evidence="2">
    <location>
        <begin position="548"/>
        <end position="717"/>
    </location>
</feature>
<feature type="domain" description="CRAL-TRIO" evidence="2">
    <location>
        <begin position="2374"/>
        <end position="2492"/>
    </location>
</feature>
<evidence type="ECO:0000313" key="3">
    <source>
        <dbReference type="EMBL" id="KAH0808480.1"/>
    </source>
</evidence>
<proteinExistence type="predicted"/>
<reference evidence="3" key="2">
    <citation type="submission" date="2021-08" db="EMBL/GenBank/DDBJ databases">
        <authorList>
            <person name="Eriksson T."/>
        </authorList>
    </citation>
    <scope>NUCLEOTIDE SEQUENCE</scope>
    <source>
        <strain evidence="3">Stoneville</strain>
        <tissue evidence="3">Whole head</tissue>
    </source>
</reference>
<dbReference type="SUPFAM" id="SSF46938">
    <property type="entry name" value="CRAL/TRIO N-terminal domain"/>
    <property type="match status" value="3"/>
</dbReference>
<dbReference type="InterPro" id="IPR011074">
    <property type="entry name" value="CRAL/TRIO_N_dom"/>
</dbReference>
<feature type="region of interest" description="Disordered" evidence="1">
    <location>
        <begin position="1138"/>
        <end position="1184"/>
    </location>
</feature>
<dbReference type="Gene3D" id="1.20.5.1200">
    <property type="entry name" value="Alpha-tocopherol transfer"/>
    <property type="match status" value="3"/>
</dbReference>
<dbReference type="PROSITE" id="PS50191">
    <property type="entry name" value="CRAL_TRIO"/>
    <property type="match status" value="9"/>
</dbReference>
<comment type="caution">
    <text evidence="3">The sequence shown here is derived from an EMBL/GenBank/DDBJ whole genome shotgun (WGS) entry which is preliminary data.</text>
</comment>
<dbReference type="CDD" id="cd00170">
    <property type="entry name" value="SEC14"/>
    <property type="match status" value="8"/>
</dbReference>
<feature type="domain" description="CRAL-TRIO" evidence="2">
    <location>
        <begin position="1392"/>
        <end position="1492"/>
    </location>
</feature>
<dbReference type="Gene3D" id="3.40.525.10">
    <property type="entry name" value="CRAL-TRIO lipid binding domain"/>
    <property type="match status" value="10"/>
</dbReference>
<protein>
    <recommendedName>
        <fullName evidence="2">CRAL-TRIO domain-containing protein</fullName>
    </recommendedName>
</protein>
<dbReference type="SUPFAM" id="SSF52087">
    <property type="entry name" value="CRAL/TRIO domain"/>
    <property type="match status" value="11"/>
</dbReference>
<dbReference type="PANTHER" id="PTHR10174:SF222">
    <property type="entry name" value="GH10083P-RELATED"/>
    <property type="match status" value="1"/>
</dbReference>
<dbReference type="InterPro" id="IPR036865">
    <property type="entry name" value="CRAL-TRIO_dom_sf"/>
</dbReference>
<sequence length="2544" mass="293884">MLPQRKYLKVCEAAETERSTSRTPKEGNNITLGSLSSCQLGTIPIQILPSLLHLETLNPTSQIQMTFADINYIISLPKLTEDLHRVTVIKFTGQSEEVNHDLAFIWSLNVIVLRILEDVCVGEIRIFDLEFYAFKHFSKLTPSMIKMFVEIYKVFVHKTLDTLYEHVPKTILPRDYGGYEKSLNELNGILKMKMMEHKEYFDRLDTLKILEETTNDQKSKVLVRLGMTTNNLNNDISVIKSWIKTQPHLPETPSDNTIRGFLIMSKFSIEKAKTKIDAFYTIWCKLPGLLHLETINPTSPIQMDYADINYFIPLPKQIDEFCRVSILKFLGRDAEANPILTFVWTLNVFLVRVQEDVSGRDVFILDLSGCTFKHFTKITPTMIKMAVQVYKKIYTTKLTAALHFINCPPATDYLMKIVKSAINAKILNRIFVHKTLDTLYESVPKSILPRDYGGGEKSLKELNGIKKMEGYQISEDDKTKIRETFDVTESEVKVRIKQLQKWAKDLPHLPQESQEEAFLEIMLLRGKFKDEFVKPNIENYFKCLGKHPDIFLKLGKFKPSEEVGVVVVSPKFTSNYERIVVLKLSPKNLATKKFDINQMILVVVTTALIMYNNDYLPSIRFVLDFEGISVFDVFKVNIRDMFKLVYITEKMLRIRISGFELINTPRILTAILAIAKVLLKPKMFMRITAHSDLSSVYNNIPKECLPSDYGGGSQSSENLIELWDHILETQHPFFEKIAILAKHHPVAIMIKNNYSPCDESVRARIHERFNVDPDGIKRDIEIIREWIRQQSHLPQDIQDDDFLEKCLLRNKFRVEHTKEKLEKYYSLKAICANEIARIRSALPIETRLTILPLPVLTDKMERIILIRTNNSVTDDEELIMRSFKYTLCTSEYSLRCDYSVGYRIIQDFEGLTYEQVKKYAIALGSFPKSYSNAYFARIAGVEYLNVPPFVEAFLKGVKAVLTAKMFSKATYLPPEYGGDLDTSMDELLGKWNQEIESNVDALEKVIVSEISNESLRVGEVKYNEAFGVDVPKSEREMKEMMKSLGKYVRKKKLEVNVEKTKMMVFNKRKRKSEENEWNWERGKIEREENGDAREHDREYGAEIWRWKEQGKVEKVQEEYLKGVLGVEECKRNRLRVKKGKRAAKFEDKMGGRGEARREKKKNTEKKERNGDKQERRGRIKESRYNREDERCMTEEIPEYLGRASGKKRKMMARFRCGNDKRGNRVSLAVPGWTPSWERVFILGLNPERSDTVLDFHRCVCLAVATLTILFNHDYVPSLRVILDFEAWTMSHILQVNINDLFKLMEIYQNTVKMRISGIEIINALHVIGVVLNLAKIVMSPKLFSRITVHKDLRSLHEKVPKQNLPNDYGGELQSKEELLTTAVIGFNHDYVPKLRIIIDLKGFTMSHILQVNINELFKLMAIYENILKIRISGIELINGPHILGTVLNMAKVVLKPKLFSRVFAHQDLSSLHKNVPKQNLPSDYGGELQGTEELLEIWDQIFTKKKSFLEKIEQLSQRNNEDEGIFGVQVVTSPALTPSWERIVILSLDSEKLEKVLDVHRCLYFAIATGTILFNYDYVPSVRVILDFESWTMSHILQGNINDFFKVRDIYENVFKMRISGIEIINAPHLLGAVLNLAKVVLKPKLFSRITVHKDLRSLYEKVPKQNLPSDYGGELQSVKELLNLAKMGKDLDVHRCLIIGLAVAVIACHYDYVPNVRIIIDFKGWVMSHVLQVNINELLKLMDIYQNILMVRISGIELINAPRLLGTLLNMAKVVLKPKLFSRMFAHQDLVSLHKNVPKQNLPSDYGGELQSVEELLNEEFLKIMLLRGKFQEETVTKMIQNYFTHLCKYPEFFVGLKNIKPSDEVGWTVILPTLTPSWEKIGILKLNPAKVEKVLDVHRCFTVGIAAALIMYNYDYAPKIRLILDFEGFTMNHILQVNINDLFKLISIYENILKIRISGIELINAPHLLGVILNLAKVVLKPKLFSRITVHGDLCSLHKNIPRKNLPNDYGGELQNSEELLKQDFLQIMLLRGKFNVDQAKTKIENYFSYISRYPEFYRPLGTFQPSQEIGHVVVLPKRGPNLERIIICKLSFKTSEEDSIDIERCILTAVSTAILMYVKDYNSVCQVLVDFKGVKISHLQKLNLNNIHKLYNMYENAFKFRISSLDLIHAPHLATLIFQLSKLILKPKLISRIQIHEDLASLQKKLGKEYLTSDYGGELESVEELTKIWDKIIETEQDFFNRLRELADRSEEIVKVRKSFKVKEGDIKRDVEIILDWLKQQQHLPKIEDENFIERCLLRNKFRVEQTKQKLDGYCTLRGVHLNMFEDWKSIVPSRELTTTLPLPKLTPNLERVIIWKLRTSDPNDYDIISIVKYNLLLFEILIRNDYAVGDRFVADFTGHTAATIARNNPLIISKFLSLYQGAYSGRFAGCDFINAPPFVNLLLSILKKLLPSKLYGRIRIHKDLKSFHKAIPKECLPRDYGGDLDTVDNLIAKWDKVFEHNQPVFEENLKIVSNENLRLGTNKPNEMFGVAGTFKQLNLD</sequence>
<keyword evidence="4" id="KW-1185">Reference proteome</keyword>
<gene>
    <name evidence="3" type="ORF">GEV33_014313</name>
</gene>
<accession>A0A8J6GYJ0</accession>
<dbReference type="InterPro" id="IPR001251">
    <property type="entry name" value="CRAL-TRIO_dom"/>
</dbReference>
<feature type="domain" description="CRAL-TRIO" evidence="2">
    <location>
        <begin position="1584"/>
        <end position="1680"/>
    </location>
</feature>
<feature type="domain" description="CRAL-TRIO" evidence="2">
    <location>
        <begin position="1276"/>
        <end position="1376"/>
    </location>
</feature>
<dbReference type="Pfam" id="PF00650">
    <property type="entry name" value="CRAL_TRIO"/>
    <property type="match status" value="9"/>
</dbReference>
<reference evidence="3" key="1">
    <citation type="journal article" date="2020" name="J Insects Food Feed">
        <title>The yellow mealworm (Tenebrio molitor) genome: a resource for the emerging insects as food and feed industry.</title>
        <authorList>
            <person name="Eriksson T."/>
            <person name="Andere A."/>
            <person name="Kelstrup H."/>
            <person name="Emery V."/>
            <person name="Picard C."/>
        </authorList>
    </citation>
    <scope>NUCLEOTIDE SEQUENCE</scope>
    <source>
        <strain evidence="3">Stoneville</strain>
        <tissue evidence="3">Whole head</tissue>
    </source>
</reference>
<dbReference type="Proteomes" id="UP000719412">
    <property type="component" value="Unassembled WGS sequence"/>
</dbReference>
<dbReference type="SMART" id="SM00516">
    <property type="entry name" value="SEC14"/>
    <property type="match status" value="8"/>
</dbReference>
<dbReference type="EMBL" id="JABDTM020028729">
    <property type="protein sequence ID" value="KAH0808480.1"/>
    <property type="molecule type" value="Genomic_DNA"/>
</dbReference>
<feature type="domain" description="CRAL-TRIO" evidence="2">
    <location>
        <begin position="1719"/>
        <end position="1815"/>
    </location>
</feature>
<evidence type="ECO:0000313" key="4">
    <source>
        <dbReference type="Proteomes" id="UP000719412"/>
    </source>
</evidence>
<feature type="compositionally biased region" description="Basic and acidic residues" evidence="1">
    <location>
        <begin position="1143"/>
        <end position="1157"/>
    </location>
</feature>
<organism evidence="3 4">
    <name type="scientific">Tenebrio molitor</name>
    <name type="common">Yellow mealworm beetle</name>
    <dbReference type="NCBI Taxonomy" id="7067"/>
    <lineage>
        <taxon>Eukaryota</taxon>
        <taxon>Metazoa</taxon>
        <taxon>Ecdysozoa</taxon>
        <taxon>Arthropoda</taxon>
        <taxon>Hexapoda</taxon>
        <taxon>Insecta</taxon>
        <taxon>Pterygota</taxon>
        <taxon>Neoptera</taxon>
        <taxon>Endopterygota</taxon>
        <taxon>Coleoptera</taxon>
        <taxon>Polyphaga</taxon>
        <taxon>Cucujiformia</taxon>
        <taxon>Tenebrionidae</taxon>
        <taxon>Tenebrio</taxon>
    </lineage>
</organism>
<evidence type="ECO:0000256" key="1">
    <source>
        <dbReference type="SAM" id="MobiDB-lite"/>
    </source>
</evidence>
<feature type="domain" description="CRAL-TRIO" evidence="2">
    <location>
        <begin position="1924"/>
        <end position="2020"/>
    </location>
</feature>
<dbReference type="SMART" id="SM01100">
    <property type="entry name" value="CRAL_TRIO_N"/>
    <property type="match status" value="3"/>
</dbReference>
<dbReference type="GO" id="GO:0016020">
    <property type="term" value="C:membrane"/>
    <property type="evidence" value="ECO:0007669"/>
    <property type="project" value="TreeGrafter"/>
</dbReference>
<feature type="domain" description="CRAL-TRIO" evidence="2">
    <location>
        <begin position="2130"/>
        <end position="2226"/>
    </location>
</feature>
<evidence type="ECO:0000259" key="2">
    <source>
        <dbReference type="PROSITE" id="PS50191"/>
    </source>
</evidence>
<feature type="domain" description="CRAL-TRIO" evidence="2">
    <location>
        <begin position="339"/>
        <end position="460"/>
    </location>
</feature>